<dbReference type="GO" id="GO:0008657">
    <property type="term" value="F:DNA topoisomerase type II (double strand cut, ATP-hydrolyzing) inhibitor activity"/>
    <property type="evidence" value="ECO:0007669"/>
    <property type="project" value="UniProtKB-UniRule"/>
</dbReference>
<evidence type="ECO:0000313" key="3">
    <source>
        <dbReference type="EMBL" id="RYM00139.1"/>
    </source>
</evidence>
<feature type="region of interest" description="Disordered" evidence="2">
    <location>
        <begin position="41"/>
        <end position="64"/>
    </location>
</feature>
<gene>
    <name evidence="1 3" type="primary">yacG</name>
    <name evidence="3" type="ORF">EWH08_15275</name>
</gene>
<sequence length="64" mass="6786">MSPKATSCPVCGQPSARETRPFCGKACRDRDLLQWLGEGYRVPGAPASDEMKKSGDDGVDSTPA</sequence>
<protein>
    <recommendedName>
        <fullName evidence="1">DNA gyrase inhibitor YacG</fullName>
    </recommendedName>
</protein>
<feature type="binding site" evidence="1">
    <location>
        <position position="8"/>
    </location>
    <ligand>
        <name>Zn(2+)</name>
        <dbReference type="ChEBI" id="CHEBI:29105"/>
    </ligand>
</feature>
<dbReference type="GO" id="GO:0008270">
    <property type="term" value="F:zinc ion binding"/>
    <property type="evidence" value="ECO:0007669"/>
    <property type="project" value="UniProtKB-UniRule"/>
</dbReference>
<evidence type="ECO:0000256" key="2">
    <source>
        <dbReference type="SAM" id="MobiDB-lite"/>
    </source>
</evidence>
<evidence type="ECO:0000313" key="4">
    <source>
        <dbReference type="Proteomes" id="UP000292734"/>
    </source>
</evidence>
<dbReference type="InterPro" id="IPR005584">
    <property type="entry name" value="DNA_gyrase_inhibitor_YacG"/>
</dbReference>
<dbReference type="GO" id="GO:0006355">
    <property type="term" value="P:regulation of DNA-templated transcription"/>
    <property type="evidence" value="ECO:0007669"/>
    <property type="project" value="InterPro"/>
</dbReference>
<organism evidence="3 4">
    <name type="scientific">Sphingobium indicum</name>
    <dbReference type="NCBI Taxonomy" id="332055"/>
    <lineage>
        <taxon>Bacteria</taxon>
        <taxon>Pseudomonadati</taxon>
        <taxon>Pseudomonadota</taxon>
        <taxon>Alphaproteobacteria</taxon>
        <taxon>Sphingomonadales</taxon>
        <taxon>Sphingomonadaceae</taxon>
        <taxon>Sphingobium</taxon>
    </lineage>
</organism>
<dbReference type="RefSeq" id="WP_007685215.1">
    <property type="nucleotide sequence ID" value="NZ_JACBZE010000007.1"/>
</dbReference>
<feature type="binding site" evidence="1">
    <location>
        <position position="27"/>
    </location>
    <ligand>
        <name>Zn(2+)</name>
        <dbReference type="ChEBI" id="CHEBI:29105"/>
    </ligand>
</feature>
<accession>A0A4Q4J263</accession>
<comment type="subunit">
    <text evidence="1">Interacts with GyrB.</text>
</comment>
<name>A0A4Q4J263_9SPHN</name>
<comment type="caution">
    <text evidence="3">The sequence shown here is derived from an EMBL/GenBank/DDBJ whole genome shotgun (WGS) entry which is preliminary data.</text>
</comment>
<dbReference type="Proteomes" id="UP000292734">
    <property type="component" value="Unassembled WGS sequence"/>
</dbReference>
<dbReference type="EMBL" id="SEOM01000006">
    <property type="protein sequence ID" value="RYM00139.1"/>
    <property type="molecule type" value="Genomic_DNA"/>
</dbReference>
<comment type="cofactor">
    <cofactor evidence="1">
        <name>Zn(2+)</name>
        <dbReference type="ChEBI" id="CHEBI:29105"/>
    </cofactor>
    <text evidence="1">Binds 1 zinc ion.</text>
</comment>
<evidence type="ECO:0000256" key="1">
    <source>
        <dbReference type="HAMAP-Rule" id="MF_00649"/>
    </source>
</evidence>
<keyword evidence="1" id="KW-0862">Zinc</keyword>
<dbReference type="SUPFAM" id="SSF57716">
    <property type="entry name" value="Glucocorticoid receptor-like (DNA-binding domain)"/>
    <property type="match status" value="1"/>
</dbReference>
<dbReference type="Gene3D" id="3.30.50.10">
    <property type="entry name" value="Erythroid Transcription Factor GATA-1, subunit A"/>
    <property type="match status" value="1"/>
</dbReference>
<keyword evidence="1" id="KW-0479">Metal-binding</keyword>
<comment type="similarity">
    <text evidence="1">Belongs to the DNA gyrase inhibitor YacG family.</text>
</comment>
<proteinExistence type="inferred from homology"/>
<dbReference type="HAMAP" id="MF_00649">
    <property type="entry name" value="DNA_gyrase_inhibitor_YacG"/>
    <property type="match status" value="1"/>
</dbReference>
<dbReference type="Pfam" id="PF03884">
    <property type="entry name" value="YacG"/>
    <property type="match status" value="1"/>
</dbReference>
<feature type="binding site" evidence="1">
    <location>
        <position position="11"/>
    </location>
    <ligand>
        <name>Zn(2+)</name>
        <dbReference type="ChEBI" id="CHEBI:29105"/>
    </ligand>
</feature>
<feature type="binding site" evidence="1">
    <location>
        <position position="23"/>
    </location>
    <ligand>
        <name>Zn(2+)</name>
        <dbReference type="ChEBI" id="CHEBI:29105"/>
    </ligand>
</feature>
<comment type="function">
    <text evidence="1">Inhibits all the catalytic activities of DNA gyrase by preventing its interaction with DNA. Acts by binding directly to the C-terminal domain of GyrB, which probably disrupts DNA binding by the gyrase.</text>
</comment>
<dbReference type="InterPro" id="IPR013088">
    <property type="entry name" value="Znf_NHR/GATA"/>
</dbReference>
<dbReference type="AlphaFoldDB" id="A0A4Q4J263"/>
<reference evidence="3 4" key="1">
    <citation type="submission" date="2019-02" db="EMBL/GenBank/DDBJ databases">
        <authorList>
            <person name="Feng G."/>
        </authorList>
    </citation>
    <scope>NUCLEOTIDE SEQUENCE [LARGE SCALE GENOMIC DNA]</scope>
    <source>
        <strain evidence="3 4">DSM 26779</strain>
    </source>
</reference>